<comment type="caution">
    <text evidence="1">The sequence shown here is derived from an EMBL/GenBank/DDBJ whole genome shotgun (WGS) entry which is preliminary data.</text>
</comment>
<reference evidence="1 2" key="1">
    <citation type="submission" date="2022-06" db="EMBL/GenBank/DDBJ databases">
        <title>Mycolicibacterium sp. CAU 1645 isolated from seawater.</title>
        <authorList>
            <person name="Kim W."/>
        </authorList>
    </citation>
    <scope>NUCLEOTIDE SEQUENCE [LARGE SCALE GENOMIC DNA]</scope>
    <source>
        <strain evidence="1 2">CAU 1645</strain>
    </source>
</reference>
<keyword evidence="2" id="KW-1185">Reference proteome</keyword>
<evidence type="ECO:0000313" key="1">
    <source>
        <dbReference type="EMBL" id="MCP9271285.1"/>
    </source>
</evidence>
<proteinExistence type="predicted"/>
<protein>
    <submittedName>
        <fullName evidence="1">DUF5995 family protein</fullName>
    </submittedName>
</protein>
<sequence>MPAADTPPRFGEPDSFDAAADELQTLIDWAKGAEHRIGYFAAVYKRTTLALKQAAEANAFEDGERMSRLAGIFATRYLTAVNAFFRPDEFTLTESWRASFDQLDNPRPVIVQHIQAGINAHTAFDLGMAVNEITGSRNVDSVRVDFLAVNAVLASQTEDMLDKVEEISPRLRAILDTVPGDEALLIGPAIKWMREEAWAFVKTLEFFPGMTFNVIPADVKDSWVGVLTRSLFNGLMAAVFDEIGEQESRDVRRNIEVLDAVADDVANVETTL</sequence>
<dbReference type="RefSeq" id="WP_255058329.1">
    <property type="nucleotide sequence ID" value="NZ_JANDBD010000002.1"/>
</dbReference>
<dbReference type="EMBL" id="JANDBD010000002">
    <property type="protein sequence ID" value="MCP9271285.1"/>
    <property type="molecule type" value="Genomic_DNA"/>
</dbReference>
<accession>A0ABT1LWK5</accession>
<name>A0ABT1LWK5_9MYCO</name>
<organism evidence="1 2">
    <name type="scientific">Mycolicibacterium arenosum</name>
    <dbReference type="NCBI Taxonomy" id="2952157"/>
    <lineage>
        <taxon>Bacteria</taxon>
        <taxon>Bacillati</taxon>
        <taxon>Actinomycetota</taxon>
        <taxon>Actinomycetes</taxon>
        <taxon>Mycobacteriales</taxon>
        <taxon>Mycobacteriaceae</taxon>
        <taxon>Mycolicibacterium</taxon>
    </lineage>
</organism>
<dbReference type="InterPro" id="IPR046037">
    <property type="entry name" value="DUF5995"/>
</dbReference>
<dbReference type="Proteomes" id="UP001651690">
    <property type="component" value="Unassembled WGS sequence"/>
</dbReference>
<dbReference type="Pfam" id="PF19458">
    <property type="entry name" value="DUF5995"/>
    <property type="match status" value="1"/>
</dbReference>
<evidence type="ECO:0000313" key="2">
    <source>
        <dbReference type="Proteomes" id="UP001651690"/>
    </source>
</evidence>
<gene>
    <name evidence="1" type="ORF">NM203_03695</name>
</gene>